<proteinExistence type="predicted"/>
<protein>
    <submittedName>
        <fullName evidence="2">Uncharacterized protein</fullName>
    </submittedName>
</protein>
<name>A0A6G4WQT0_9ACTN</name>
<dbReference type="Proteomes" id="UP000477722">
    <property type="component" value="Unassembled WGS sequence"/>
</dbReference>
<sequence length="59" mass="6162">MTGNTYLKGPSSPLAVFAISITSTVLGVRRWGNDVKGQAAGDIADNTASPVLSPYDDQH</sequence>
<dbReference type="RefSeq" id="WP_165297288.1">
    <property type="nucleotide sequence ID" value="NZ_JAAKZZ010000025.1"/>
</dbReference>
<keyword evidence="3" id="KW-1185">Reference proteome</keyword>
<reference evidence="2 3" key="1">
    <citation type="submission" date="2020-02" db="EMBL/GenBank/DDBJ databases">
        <title>Whole-genome analyses of novel actinobacteria.</title>
        <authorList>
            <person name="Sahin N."/>
            <person name="Tatar D."/>
        </authorList>
    </citation>
    <scope>NUCLEOTIDE SEQUENCE [LARGE SCALE GENOMIC DNA]</scope>
    <source>
        <strain evidence="2 3">SB3404</strain>
    </source>
</reference>
<accession>A0A6G4WQT0</accession>
<feature type="region of interest" description="Disordered" evidence="1">
    <location>
        <begin position="38"/>
        <end position="59"/>
    </location>
</feature>
<gene>
    <name evidence="2" type="ORF">G5C65_04515</name>
</gene>
<dbReference type="EMBL" id="JAAKZZ010000025">
    <property type="protein sequence ID" value="NGO67629.1"/>
    <property type="molecule type" value="Genomic_DNA"/>
</dbReference>
<dbReference type="AlphaFoldDB" id="A0A6G4WQT0"/>
<comment type="caution">
    <text evidence="2">The sequence shown here is derived from an EMBL/GenBank/DDBJ whole genome shotgun (WGS) entry which is preliminary data.</text>
</comment>
<organism evidence="2 3">
    <name type="scientific">Streptomyces boncukensis</name>
    <dbReference type="NCBI Taxonomy" id="2711219"/>
    <lineage>
        <taxon>Bacteria</taxon>
        <taxon>Bacillati</taxon>
        <taxon>Actinomycetota</taxon>
        <taxon>Actinomycetes</taxon>
        <taxon>Kitasatosporales</taxon>
        <taxon>Streptomycetaceae</taxon>
        <taxon>Streptomyces</taxon>
    </lineage>
</organism>
<evidence type="ECO:0000313" key="3">
    <source>
        <dbReference type="Proteomes" id="UP000477722"/>
    </source>
</evidence>
<evidence type="ECO:0000313" key="2">
    <source>
        <dbReference type="EMBL" id="NGO67629.1"/>
    </source>
</evidence>
<evidence type="ECO:0000256" key="1">
    <source>
        <dbReference type="SAM" id="MobiDB-lite"/>
    </source>
</evidence>